<proteinExistence type="inferred from homology"/>
<dbReference type="GO" id="GO:0006412">
    <property type="term" value="P:translation"/>
    <property type="evidence" value="ECO:0007669"/>
    <property type="project" value="UniProtKB-UniRule"/>
</dbReference>
<keyword evidence="2 4" id="KW-0689">Ribosomal protein</keyword>
<evidence type="ECO:0000256" key="5">
    <source>
        <dbReference type="RuleBase" id="RU000568"/>
    </source>
</evidence>
<reference evidence="7 8" key="1">
    <citation type="submission" date="2018-08" db="EMBL/GenBank/DDBJ databases">
        <title>A genome reference for cultivated species of the human gut microbiota.</title>
        <authorList>
            <person name="Zou Y."/>
            <person name="Xue W."/>
            <person name="Luo G."/>
        </authorList>
    </citation>
    <scope>NUCLEOTIDE SEQUENCE [LARGE SCALE GENOMIC DNA]</scope>
    <source>
        <strain evidence="7 8">AF18-46</strain>
    </source>
</reference>
<protein>
    <recommendedName>
        <fullName evidence="4">Large ribosomal subunit protein bL35</fullName>
    </recommendedName>
</protein>
<evidence type="ECO:0000256" key="6">
    <source>
        <dbReference type="SAM" id="MobiDB-lite"/>
    </source>
</evidence>
<gene>
    <name evidence="4" type="primary">rpmI</name>
    <name evidence="7" type="ORF">DWX20_04515</name>
</gene>
<dbReference type="EMBL" id="QRWX01000002">
    <property type="protein sequence ID" value="RGT56076.1"/>
    <property type="molecule type" value="Genomic_DNA"/>
</dbReference>
<dbReference type="GeneID" id="89620097"/>
<dbReference type="NCBIfam" id="TIGR00001">
    <property type="entry name" value="rpmI_bact"/>
    <property type="match status" value="1"/>
</dbReference>
<sequence>MKAKARKPKKIKMKTKKTFAKRSKLTATGKLKVQHNFVSHFAANKTHKQKMHLAKSTTAHSSDLKRTRQLLQG</sequence>
<feature type="region of interest" description="Disordered" evidence="6">
    <location>
        <begin position="53"/>
        <end position="73"/>
    </location>
</feature>
<evidence type="ECO:0000256" key="3">
    <source>
        <dbReference type="ARBA" id="ARBA00023274"/>
    </source>
</evidence>
<dbReference type="GO" id="GO:0005840">
    <property type="term" value="C:ribosome"/>
    <property type="evidence" value="ECO:0007669"/>
    <property type="project" value="UniProtKB-KW"/>
</dbReference>
<name>A0A412PEJ0_9FIRM</name>
<dbReference type="RefSeq" id="WP_006526445.1">
    <property type="nucleotide sequence ID" value="NZ_AP028934.1"/>
</dbReference>
<evidence type="ECO:0000256" key="2">
    <source>
        <dbReference type="ARBA" id="ARBA00022980"/>
    </source>
</evidence>
<dbReference type="PRINTS" id="PR00064">
    <property type="entry name" value="RIBOSOMALL35"/>
</dbReference>
<dbReference type="GO" id="GO:1990904">
    <property type="term" value="C:ribonucleoprotein complex"/>
    <property type="evidence" value="ECO:0007669"/>
    <property type="project" value="UniProtKB-KW"/>
</dbReference>
<comment type="similarity">
    <text evidence="1 4 5">Belongs to the bacterial ribosomal protein bL35 family.</text>
</comment>
<dbReference type="GO" id="GO:0003735">
    <property type="term" value="F:structural constituent of ribosome"/>
    <property type="evidence" value="ECO:0007669"/>
    <property type="project" value="InterPro"/>
</dbReference>
<evidence type="ECO:0000256" key="4">
    <source>
        <dbReference type="HAMAP-Rule" id="MF_00514"/>
    </source>
</evidence>
<accession>A0A412PEJ0</accession>
<dbReference type="HAMAP" id="MF_00514">
    <property type="entry name" value="Ribosomal_bL35"/>
    <property type="match status" value="1"/>
</dbReference>
<organism evidence="7 8">
    <name type="scientific">Solobacterium moorei</name>
    <dbReference type="NCBI Taxonomy" id="102148"/>
    <lineage>
        <taxon>Bacteria</taxon>
        <taxon>Bacillati</taxon>
        <taxon>Bacillota</taxon>
        <taxon>Erysipelotrichia</taxon>
        <taxon>Erysipelotrichales</taxon>
        <taxon>Erysipelotrichaceae</taxon>
        <taxon>Solobacterium</taxon>
    </lineage>
</organism>
<dbReference type="Gene3D" id="4.10.410.60">
    <property type="match status" value="1"/>
</dbReference>
<dbReference type="Proteomes" id="UP000284731">
    <property type="component" value="Unassembled WGS sequence"/>
</dbReference>
<comment type="caution">
    <text evidence="7">The sequence shown here is derived from an EMBL/GenBank/DDBJ whole genome shotgun (WGS) entry which is preliminary data.</text>
</comment>
<dbReference type="SUPFAM" id="SSF143034">
    <property type="entry name" value="L35p-like"/>
    <property type="match status" value="1"/>
</dbReference>
<dbReference type="InterPro" id="IPR021137">
    <property type="entry name" value="Ribosomal_bL35-like"/>
</dbReference>
<dbReference type="AlphaFoldDB" id="A0A412PEJ0"/>
<dbReference type="Pfam" id="PF01632">
    <property type="entry name" value="Ribosomal_L35p"/>
    <property type="match status" value="1"/>
</dbReference>
<feature type="region of interest" description="Disordered" evidence="6">
    <location>
        <begin position="1"/>
        <end position="20"/>
    </location>
</feature>
<dbReference type="InterPro" id="IPR037229">
    <property type="entry name" value="Ribosomal_bL35_sf"/>
</dbReference>
<evidence type="ECO:0000313" key="8">
    <source>
        <dbReference type="Proteomes" id="UP000284731"/>
    </source>
</evidence>
<dbReference type="InterPro" id="IPR001706">
    <property type="entry name" value="Ribosomal_bL35"/>
</dbReference>
<keyword evidence="3 4" id="KW-0687">Ribonucleoprotein</keyword>
<evidence type="ECO:0000256" key="1">
    <source>
        <dbReference type="ARBA" id="ARBA00006598"/>
    </source>
</evidence>
<evidence type="ECO:0000313" key="7">
    <source>
        <dbReference type="EMBL" id="RGT56076.1"/>
    </source>
</evidence>